<evidence type="ECO:0000256" key="1">
    <source>
        <dbReference type="SAM" id="MobiDB-lite"/>
    </source>
</evidence>
<evidence type="ECO:0000313" key="2">
    <source>
        <dbReference type="EMBL" id="CDI55713.1"/>
    </source>
</evidence>
<accession>A0A077R8T1</accession>
<feature type="region of interest" description="Disordered" evidence="1">
    <location>
        <begin position="1"/>
        <end position="58"/>
    </location>
</feature>
<dbReference type="EMBL" id="HG529662">
    <property type="protein sequence ID" value="CDI55713.1"/>
    <property type="molecule type" value="Genomic_DNA"/>
</dbReference>
<protein>
    <submittedName>
        <fullName evidence="2">Uncharacterized protein</fullName>
    </submittedName>
</protein>
<dbReference type="AlphaFoldDB" id="A0A077R8T1"/>
<feature type="compositionally biased region" description="Basic and acidic residues" evidence="1">
    <location>
        <begin position="41"/>
        <end position="57"/>
    </location>
</feature>
<name>A0A077R8T1_9BASI</name>
<proteinExistence type="predicted"/>
<sequence>MDRMRRLADGIESQEATKATKDVGNPEEEPNEVTMSGRRLRREEAGSLDSEASRAPDRGVFLKKGDQVLQIRFDRSEAAID</sequence>
<reference evidence="2" key="1">
    <citation type="journal article" date="2014" name="Genome Biol. Evol.">
        <title>Gene Loss Rather Than Gene Gain Is Associated with a Host Jump from Monocots to Dicots in the Smut Fungus Melanopsichium pennsylvanicum.</title>
        <authorList>
            <person name="Sharma R."/>
            <person name="Mishra B."/>
            <person name="Runge F."/>
            <person name="Thines M."/>
        </authorList>
    </citation>
    <scope>NUCLEOTIDE SEQUENCE</scope>
    <source>
        <strain evidence="2">4</strain>
    </source>
</reference>
<organism evidence="2">
    <name type="scientific">Melanopsichium pennsylvanicum 4</name>
    <dbReference type="NCBI Taxonomy" id="1398559"/>
    <lineage>
        <taxon>Eukaryota</taxon>
        <taxon>Fungi</taxon>
        <taxon>Dikarya</taxon>
        <taxon>Basidiomycota</taxon>
        <taxon>Ustilaginomycotina</taxon>
        <taxon>Ustilaginomycetes</taxon>
        <taxon>Ustilaginales</taxon>
        <taxon>Ustilaginaceae</taxon>
        <taxon>Melanopsichium</taxon>
    </lineage>
</organism>